<sequence length="218" mass="23653">MLRVLEWVDDAEAGLNLHCKYVLFNVPIALMTGYTSVSCSVIVRHTTEHASSVDIFTNDQETWESVQKSRVQVQPSPANPGAANQDPTAAAAYPGSSWSWRSTFFGTQGNLDAGADKICNPDGDDGLYLCASIPAVMALAITKAQDFRDFDFTSTHQMGQCIKSASSSSSSNSSIRCMHGFGHIAAKQLAQKVGSDWVAAVLAFDPKEARNYALYMWD</sequence>
<accession>A0A383W4N6</accession>
<reference evidence="2 3" key="1">
    <citation type="submission" date="2016-10" db="EMBL/GenBank/DDBJ databases">
        <authorList>
            <person name="Cai Z."/>
        </authorList>
    </citation>
    <scope>NUCLEOTIDE SEQUENCE [LARGE SCALE GENOMIC DNA]</scope>
</reference>
<evidence type="ECO:0000313" key="3">
    <source>
        <dbReference type="Proteomes" id="UP000256970"/>
    </source>
</evidence>
<proteinExistence type="predicted"/>
<gene>
    <name evidence="2" type="ORF">BQ4739_LOCUS12768</name>
</gene>
<dbReference type="Proteomes" id="UP000256970">
    <property type="component" value="Unassembled WGS sequence"/>
</dbReference>
<name>A0A383W4N6_TETOB</name>
<protein>
    <submittedName>
        <fullName evidence="2">Uncharacterized protein</fullName>
    </submittedName>
</protein>
<dbReference type="AlphaFoldDB" id="A0A383W4N6"/>
<organism evidence="2 3">
    <name type="scientific">Tetradesmus obliquus</name>
    <name type="common">Green alga</name>
    <name type="synonym">Acutodesmus obliquus</name>
    <dbReference type="NCBI Taxonomy" id="3088"/>
    <lineage>
        <taxon>Eukaryota</taxon>
        <taxon>Viridiplantae</taxon>
        <taxon>Chlorophyta</taxon>
        <taxon>core chlorophytes</taxon>
        <taxon>Chlorophyceae</taxon>
        <taxon>CS clade</taxon>
        <taxon>Sphaeropleales</taxon>
        <taxon>Scenedesmaceae</taxon>
        <taxon>Tetradesmus</taxon>
    </lineage>
</organism>
<keyword evidence="3" id="KW-1185">Reference proteome</keyword>
<feature type="region of interest" description="Disordered" evidence="1">
    <location>
        <begin position="70"/>
        <end position="90"/>
    </location>
</feature>
<dbReference type="EMBL" id="FNXT01001144">
    <property type="protein sequence ID" value="SZX72607.1"/>
    <property type="molecule type" value="Genomic_DNA"/>
</dbReference>
<evidence type="ECO:0000313" key="2">
    <source>
        <dbReference type="EMBL" id="SZX72607.1"/>
    </source>
</evidence>
<evidence type="ECO:0000256" key="1">
    <source>
        <dbReference type="SAM" id="MobiDB-lite"/>
    </source>
</evidence>